<comment type="catalytic activity">
    <reaction evidence="6">
        <text>(sulfur carrier)-H + L-cysteine = (sulfur carrier)-SH + L-alanine</text>
        <dbReference type="Rhea" id="RHEA:43892"/>
        <dbReference type="Rhea" id="RHEA-COMP:14737"/>
        <dbReference type="Rhea" id="RHEA-COMP:14739"/>
        <dbReference type="ChEBI" id="CHEBI:29917"/>
        <dbReference type="ChEBI" id="CHEBI:35235"/>
        <dbReference type="ChEBI" id="CHEBI:57972"/>
        <dbReference type="ChEBI" id="CHEBI:64428"/>
        <dbReference type="EC" id="2.8.1.7"/>
    </reaction>
</comment>
<evidence type="ECO:0000256" key="4">
    <source>
        <dbReference type="ARBA" id="ARBA00022679"/>
    </source>
</evidence>
<dbReference type="InterPro" id="IPR020578">
    <property type="entry name" value="Aminotrans_V_PyrdxlP_BS"/>
</dbReference>
<feature type="domain" description="Aminotransferase class V" evidence="8">
    <location>
        <begin position="4"/>
        <end position="371"/>
    </location>
</feature>
<keyword evidence="5" id="KW-0663">Pyridoxal phosphate</keyword>
<dbReference type="GO" id="GO:0031071">
    <property type="term" value="F:cysteine desulfurase activity"/>
    <property type="evidence" value="ECO:0007669"/>
    <property type="project" value="UniProtKB-EC"/>
</dbReference>
<evidence type="ECO:0000256" key="3">
    <source>
        <dbReference type="ARBA" id="ARBA00012239"/>
    </source>
</evidence>
<evidence type="ECO:0000256" key="7">
    <source>
        <dbReference type="RuleBase" id="RU004504"/>
    </source>
</evidence>
<dbReference type="InterPro" id="IPR015424">
    <property type="entry name" value="PyrdxlP-dep_Trfase"/>
</dbReference>
<dbReference type="PANTHER" id="PTHR43586:SF4">
    <property type="entry name" value="ISOPENICILLIN N EPIMERASE"/>
    <property type="match status" value="1"/>
</dbReference>
<dbReference type="InterPro" id="IPR010970">
    <property type="entry name" value="Cys_dSase_SufS"/>
</dbReference>
<dbReference type="InterPro" id="IPR016454">
    <property type="entry name" value="Cysteine_dSase"/>
</dbReference>
<dbReference type="EC" id="2.8.1.7" evidence="3"/>
<reference evidence="9" key="1">
    <citation type="submission" date="2019-11" db="EMBL/GenBank/DDBJ databases">
        <authorList>
            <person name="Feng L."/>
        </authorList>
    </citation>
    <scope>NUCLEOTIDE SEQUENCE</scope>
    <source>
        <strain evidence="9">AundefinedLFYP135</strain>
    </source>
</reference>
<accession>A0A6N2SY14</accession>
<evidence type="ECO:0000256" key="6">
    <source>
        <dbReference type="ARBA" id="ARBA00050776"/>
    </source>
</evidence>
<organism evidence="9">
    <name type="scientific">uncultured Anaerotruncus sp</name>
    <dbReference type="NCBI Taxonomy" id="905011"/>
    <lineage>
        <taxon>Bacteria</taxon>
        <taxon>Bacillati</taxon>
        <taxon>Bacillota</taxon>
        <taxon>Clostridia</taxon>
        <taxon>Eubacteriales</taxon>
        <taxon>Oscillospiraceae</taxon>
        <taxon>Anaerotruncus</taxon>
        <taxon>environmental samples</taxon>
    </lineage>
</organism>
<protein>
    <recommendedName>
        <fullName evidence="3">cysteine desulfurase</fullName>
        <ecNumber evidence="3">2.8.1.7</ecNumber>
    </recommendedName>
</protein>
<evidence type="ECO:0000256" key="1">
    <source>
        <dbReference type="ARBA" id="ARBA00001933"/>
    </source>
</evidence>
<dbReference type="PROSITE" id="PS00595">
    <property type="entry name" value="AA_TRANSFER_CLASS_5"/>
    <property type="match status" value="1"/>
</dbReference>
<dbReference type="InterPro" id="IPR000192">
    <property type="entry name" value="Aminotrans_V_dom"/>
</dbReference>
<evidence type="ECO:0000313" key="9">
    <source>
        <dbReference type="EMBL" id="VYS97438.1"/>
    </source>
</evidence>
<dbReference type="PANTHER" id="PTHR43586">
    <property type="entry name" value="CYSTEINE DESULFURASE"/>
    <property type="match status" value="1"/>
</dbReference>
<comment type="cofactor">
    <cofactor evidence="1 7">
        <name>pyridoxal 5'-phosphate</name>
        <dbReference type="ChEBI" id="CHEBI:597326"/>
    </cofactor>
</comment>
<proteinExistence type="inferred from homology"/>
<dbReference type="InterPro" id="IPR015422">
    <property type="entry name" value="PyrdxlP-dep_Trfase_small"/>
</dbReference>
<dbReference type="Gene3D" id="3.90.1150.10">
    <property type="entry name" value="Aspartate Aminotransferase, domain 1"/>
    <property type="match status" value="1"/>
</dbReference>
<dbReference type="PIRSF" id="PIRSF005572">
    <property type="entry name" value="NifS"/>
    <property type="match status" value="1"/>
</dbReference>
<dbReference type="GO" id="GO:0006534">
    <property type="term" value="P:cysteine metabolic process"/>
    <property type="evidence" value="ECO:0007669"/>
    <property type="project" value="InterPro"/>
</dbReference>
<dbReference type="Gene3D" id="3.40.640.10">
    <property type="entry name" value="Type I PLP-dependent aspartate aminotransferase-like (Major domain)"/>
    <property type="match status" value="1"/>
</dbReference>
<dbReference type="CDD" id="cd06453">
    <property type="entry name" value="SufS_like"/>
    <property type="match status" value="1"/>
</dbReference>
<dbReference type="EMBL" id="CACRSL010000003">
    <property type="protein sequence ID" value="VYS97438.1"/>
    <property type="molecule type" value="Genomic_DNA"/>
</dbReference>
<evidence type="ECO:0000256" key="5">
    <source>
        <dbReference type="ARBA" id="ARBA00022898"/>
    </source>
</evidence>
<sequence>MDRIYLDNASTSYPKAPGVVENMRLFMEEIGCNVGRGGYAGAYSAGEVVYDTRERLCRLFHSPKPQNVIFTSNITASLNFIIKGLLHPGDHVLVSAMEHNAMMRPLVQMEKLGVSFDRIPCDGQGQLLLDQVEGLIRPNTRAILMLHASNVCGTVMPIREVGAICHKHGLRFVVDAAQTAGVFPIDIVDMRIDALAFTGHKSLLGPQGIGGFIIEDSLAAELDPLISGGTGSRSDSEEVPDFLPDRFEGGTMNLPGIFGLNASLQYLEKEGIGNILQHEQTLSKRFSEGLAAFDCARIAGTEDPMKRAPVVSVDFTGRDNAEIAFLLDSQYGIMTRCGLHCAPSAHKTLGTFPQGTVRFSIGPFNTPKEIDFAVDAIKAILSTY</sequence>
<dbReference type="NCBIfam" id="TIGR01977">
    <property type="entry name" value="am_tr_V_EF2568"/>
    <property type="match status" value="1"/>
</dbReference>
<gene>
    <name evidence="9" type="primary">csd_2</name>
    <name evidence="9" type="ORF">AULFYP135_01134</name>
</gene>
<dbReference type="AlphaFoldDB" id="A0A6N2SY14"/>
<comment type="similarity">
    <text evidence="2">Belongs to the class-V pyridoxal-phosphate-dependent aminotransferase family. Csd subfamily.</text>
</comment>
<dbReference type="SUPFAM" id="SSF53383">
    <property type="entry name" value="PLP-dependent transferases"/>
    <property type="match status" value="1"/>
</dbReference>
<evidence type="ECO:0000259" key="8">
    <source>
        <dbReference type="Pfam" id="PF00266"/>
    </source>
</evidence>
<evidence type="ECO:0000256" key="2">
    <source>
        <dbReference type="ARBA" id="ARBA00010447"/>
    </source>
</evidence>
<keyword evidence="4 9" id="KW-0808">Transferase</keyword>
<name>A0A6N2SY14_9FIRM</name>
<dbReference type="InterPro" id="IPR015421">
    <property type="entry name" value="PyrdxlP-dep_Trfase_major"/>
</dbReference>
<dbReference type="InterPro" id="IPR010969">
    <property type="entry name" value="Cys_dSase-rel_unknwn_funct"/>
</dbReference>
<dbReference type="GO" id="GO:0030170">
    <property type="term" value="F:pyridoxal phosphate binding"/>
    <property type="evidence" value="ECO:0007669"/>
    <property type="project" value="InterPro"/>
</dbReference>
<dbReference type="Pfam" id="PF00266">
    <property type="entry name" value="Aminotran_5"/>
    <property type="match status" value="1"/>
</dbReference>